<reference evidence="2 3" key="1">
    <citation type="journal article" date="2016" name="Nat. Commun.">
        <title>Thousands of microbial genomes shed light on interconnected biogeochemical processes in an aquifer system.</title>
        <authorList>
            <person name="Anantharaman K."/>
            <person name="Brown C.T."/>
            <person name="Hug L.A."/>
            <person name="Sharon I."/>
            <person name="Castelle C.J."/>
            <person name="Probst A.J."/>
            <person name="Thomas B.C."/>
            <person name="Singh A."/>
            <person name="Wilkins M.J."/>
            <person name="Karaoz U."/>
            <person name="Brodie E.L."/>
            <person name="Williams K.H."/>
            <person name="Hubbard S.S."/>
            <person name="Banfield J.F."/>
        </authorList>
    </citation>
    <scope>NUCLEOTIDE SEQUENCE [LARGE SCALE GENOMIC DNA]</scope>
</reference>
<dbReference type="EMBL" id="MFKI01000034">
    <property type="protein sequence ID" value="OGG38011.1"/>
    <property type="molecule type" value="Genomic_DNA"/>
</dbReference>
<evidence type="ECO:0000313" key="2">
    <source>
        <dbReference type="EMBL" id="OGG38011.1"/>
    </source>
</evidence>
<evidence type="ECO:0000256" key="1">
    <source>
        <dbReference type="SAM" id="Phobius"/>
    </source>
</evidence>
<name>A0A1F6BM79_9BACT</name>
<keyword evidence="1" id="KW-0812">Transmembrane</keyword>
<feature type="transmembrane region" description="Helical" evidence="1">
    <location>
        <begin position="75"/>
        <end position="96"/>
    </location>
</feature>
<proteinExistence type="predicted"/>
<organism evidence="2 3">
    <name type="scientific">Candidatus Jorgensenbacteria bacterium GWC1_48_12</name>
    <dbReference type="NCBI Taxonomy" id="1798469"/>
    <lineage>
        <taxon>Bacteria</taxon>
        <taxon>Candidatus Joergenseniibacteriota</taxon>
    </lineage>
</organism>
<accession>A0A1F6BM79</accession>
<sequence length="120" mass="12581">MNEEKEKFTESELVVGGLGALLIDGVCGAIDFVSAGISAVITPVAQLAATGAIEWWISQKGGDLGIIDVKRMGKYASNLIPVIPTVFFIFLISAFIHNHPEITEVAAKSAGPAGKLDKLA</sequence>
<comment type="caution">
    <text evidence="2">The sequence shown here is derived from an EMBL/GenBank/DDBJ whole genome shotgun (WGS) entry which is preliminary data.</text>
</comment>
<keyword evidence="1" id="KW-0472">Membrane</keyword>
<dbReference type="AlphaFoldDB" id="A0A1F6BM79"/>
<dbReference type="Proteomes" id="UP000179324">
    <property type="component" value="Unassembled WGS sequence"/>
</dbReference>
<evidence type="ECO:0000313" key="3">
    <source>
        <dbReference type="Proteomes" id="UP000179324"/>
    </source>
</evidence>
<keyword evidence="1" id="KW-1133">Transmembrane helix</keyword>
<protein>
    <submittedName>
        <fullName evidence="2">Uncharacterized protein</fullName>
    </submittedName>
</protein>
<gene>
    <name evidence="2" type="ORF">A2127_01265</name>
</gene>